<dbReference type="GO" id="GO:0003700">
    <property type="term" value="F:DNA-binding transcription factor activity"/>
    <property type="evidence" value="ECO:0007669"/>
    <property type="project" value="TreeGrafter"/>
</dbReference>
<proteinExistence type="predicted"/>
<dbReference type="GO" id="GO:0005829">
    <property type="term" value="C:cytosol"/>
    <property type="evidence" value="ECO:0007669"/>
    <property type="project" value="TreeGrafter"/>
</dbReference>
<dbReference type="InterPro" id="IPR050807">
    <property type="entry name" value="TransReg_Diox_bact_type"/>
</dbReference>
<dbReference type="PROSITE" id="PS50943">
    <property type="entry name" value="HTH_CROC1"/>
    <property type="match status" value="1"/>
</dbReference>
<organism evidence="3 4">
    <name type="scientific">Hoeflea marina</name>
    <dbReference type="NCBI Taxonomy" id="274592"/>
    <lineage>
        <taxon>Bacteria</taxon>
        <taxon>Pseudomonadati</taxon>
        <taxon>Pseudomonadota</taxon>
        <taxon>Alphaproteobacteria</taxon>
        <taxon>Hyphomicrobiales</taxon>
        <taxon>Rhizobiaceae</taxon>
        <taxon>Hoeflea</taxon>
    </lineage>
</organism>
<keyword evidence="4" id="KW-1185">Reference proteome</keyword>
<dbReference type="GO" id="GO:0003677">
    <property type="term" value="F:DNA binding"/>
    <property type="evidence" value="ECO:0007669"/>
    <property type="project" value="UniProtKB-KW"/>
</dbReference>
<dbReference type="OrthoDB" id="9797172at2"/>
<accession>A0A317PVW7</accession>
<dbReference type="InterPro" id="IPR010982">
    <property type="entry name" value="Lambda_DNA-bd_dom_sf"/>
</dbReference>
<dbReference type="SMART" id="SM00530">
    <property type="entry name" value="HTH_XRE"/>
    <property type="match status" value="1"/>
</dbReference>
<reference evidence="3 4" key="1">
    <citation type="submission" date="2018-05" db="EMBL/GenBank/DDBJ databases">
        <title>Genomic Encyclopedia of Type Strains, Phase IV (KMG-IV): sequencing the most valuable type-strain genomes for metagenomic binning, comparative biology and taxonomic classification.</title>
        <authorList>
            <person name="Goeker M."/>
        </authorList>
    </citation>
    <scope>NUCLEOTIDE SEQUENCE [LARGE SCALE GENOMIC DNA]</scope>
    <source>
        <strain evidence="3 4">DSM 16791</strain>
    </source>
</reference>
<sequence>MKSSGPDPIDVAVGGRVKLQRRLRKVSQTQLAEHLGVTFQQVQKYERGTNRISASRLMMISDYFGVTPAFFFEAIPGQDARGLEPERDSETDMVTQFISSPEGMALNRAFVKIKSARTRQQIVALAKAVAEPEVREFAMETAGDAVGTLHSL</sequence>
<dbReference type="AlphaFoldDB" id="A0A317PVW7"/>
<keyword evidence="1" id="KW-0238">DNA-binding</keyword>
<dbReference type="PANTHER" id="PTHR46797:SF1">
    <property type="entry name" value="METHYLPHOSPHONATE SYNTHASE"/>
    <property type="match status" value="1"/>
</dbReference>
<evidence type="ECO:0000313" key="4">
    <source>
        <dbReference type="Proteomes" id="UP000246352"/>
    </source>
</evidence>
<dbReference type="EMBL" id="QGTR01000001">
    <property type="protein sequence ID" value="PWW03560.1"/>
    <property type="molecule type" value="Genomic_DNA"/>
</dbReference>
<evidence type="ECO:0000313" key="3">
    <source>
        <dbReference type="EMBL" id="PWW03560.1"/>
    </source>
</evidence>
<evidence type="ECO:0000259" key="2">
    <source>
        <dbReference type="PROSITE" id="PS50943"/>
    </source>
</evidence>
<dbReference type="InterPro" id="IPR001387">
    <property type="entry name" value="Cro/C1-type_HTH"/>
</dbReference>
<feature type="domain" description="HTH cro/C1-type" evidence="2">
    <location>
        <begin position="17"/>
        <end position="71"/>
    </location>
</feature>
<dbReference type="Pfam" id="PF01381">
    <property type="entry name" value="HTH_3"/>
    <property type="match status" value="1"/>
</dbReference>
<dbReference type="Gene3D" id="1.10.260.40">
    <property type="entry name" value="lambda repressor-like DNA-binding domains"/>
    <property type="match status" value="1"/>
</dbReference>
<dbReference type="PANTHER" id="PTHR46797">
    <property type="entry name" value="HTH-TYPE TRANSCRIPTIONAL REGULATOR"/>
    <property type="match status" value="1"/>
</dbReference>
<dbReference type="RefSeq" id="WP_110031060.1">
    <property type="nucleotide sequence ID" value="NZ_QGTR01000001.1"/>
</dbReference>
<gene>
    <name evidence="3" type="ORF">DFR52_101241</name>
</gene>
<protein>
    <submittedName>
        <fullName evidence="3">Transcriptional regulator with XRE-family HTH domain</fullName>
    </submittedName>
</protein>
<dbReference type="CDD" id="cd00093">
    <property type="entry name" value="HTH_XRE"/>
    <property type="match status" value="1"/>
</dbReference>
<comment type="caution">
    <text evidence="3">The sequence shown here is derived from an EMBL/GenBank/DDBJ whole genome shotgun (WGS) entry which is preliminary data.</text>
</comment>
<dbReference type="SUPFAM" id="SSF47413">
    <property type="entry name" value="lambda repressor-like DNA-binding domains"/>
    <property type="match status" value="1"/>
</dbReference>
<dbReference type="Proteomes" id="UP000246352">
    <property type="component" value="Unassembled WGS sequence"/>
</dbReference>
<evidence type="ECO:0000256" key="1">
    <source>
        <dbReference type="ARBA" id="ARBA00023125"/>
    </source>
</evidence>
<name>A0A317PVW7_9HYPH</name>